<feature type="transmembrane region" description="Helical" evidence="1">
    <location>
        <begin position="276"/>
        <end position="295"/>
    </location>
</feature>
<feature type="transmembrane region" description="Helical" evidence="1">
    <location>
        <begin position="336"/>
        <end position="358"/>
    </location>
</feature>
<feature type="transmembrane region" description="Helical" evidence="1">
    <location>
        <begin position="21"/>
        <end position="49"/>
    </location>
</feature>
<dbReference type="RefSeq" id="WP_173866084.1">
    <property type="nucleotide sequence ID" value="NZ_JAAWUU010000014.1"/>
</dbReference>
<feature type="transmembrane region" description="Helical" evidence="1">
    <location>
        <begin position="236"/>
        <end position="256"/>
    </location>
</feature>
<keyword evidence="1" id="KW-0472">Membrane</keyword>
<dbReference type="Pfam" id="PF16933">
    <property type="entry name" value="PelG"/>
    <property type="match status" value="1"/>
</dbReference>
<proteinExistence type="predicted"/>
<feature type="transmembrane region" description="Helical" evidence="1">
    <location>
        <begin position="61"/>
        <end position="81"/>
    </location>
</feature>
<keyword evidence="3" id="KW-1185">Reference proteome</keyword>
<reference evidence="2 3" key="1">
    <citation type="journal article" date="2020" name="Cell Host Microbe">
        <title>Functional and Genomic Variation between Human-Derived Isolates of Lachnospiraceae Reveals Inter- and Intra-Species Diversity.</title>
        <authorList>
            <person name="Sorbara M.T."/>
            <person name="Littmann E.R."/>
            <person name="Fontana E."/>
            <person name="Moody T.U."/>
            <person name="Kohout C.E."/>
            <person name="Gjonbalaj M."/>
            <person name="Eaton V."/>
            <person name="Seok R."/>
            <person name="Leiner I.M."/>
            <person name="Pamer E.G."/>
        </authorList>
    </citation>
    <scope>NUCLEOTIDE SEQUENCE [LARGE SCALE GENOMIC DNA]</scope>
    <source>
        <strain evidence="2 3">MSK.14.16</strain>
    </source>
</reference>
<feature type="transmembrane region" description="Helical" evidence="1">
    <location>
        <begin position="102"/>
        <end position="122"/>
    </location>
</feature>
<protein>
    <submittedName>
        <fullName evidence="2">Exopolysaccharide Pel transporter PelG</fullName>
    </submittedName>
</protein>
<feature type="transmembrane region" description="Helical" evidence="1">
    <location>
        <begin position="401"/>
        <end position="418"/>
    </location>
</feature>
<name>A0ABX2GWK7_9FIRM</name>
<dbReference type="Proteomes" id="UP000821846">
    <property type="component" value="Unassembled WGS sequence"/>
</dbReference>
<feature type="transmembrane region" description="Helical" evidence="1">
    <location>
        <begin position="191"/>
        <end position="215"/>
    </location>
</feature>
<feature type="transmembrane region" description="Helical" evidence="1">
    <location>
        <begin position="424"/>
        <end position="442"/>
    </location>
</feature>
<feature type="transmembrane region" description="Helical" evidence="1">
    <location>
        <begin position="166"/>
        <end position="185"/>
    </location>
</feature>
<evidence type="ECO:0000313" key="2">
    <source>
        <dbReference type="EMBL" id="NSG29823.1"/>
    </source>
</evidence>
<evidence type="ECO:0000313" key="3">
    <source>
        <dbReference type="Proteomes" id="UP000821846"/>
    </source>
</evidence>
<gene>
    <name evidence="2" type="primary">pelG</name>
    <name evidence="2" type="ORF">HFM93_05935</name>
</gene>
<comment type="caution">
    <text evidence="2">The sequence shown here is derived from an EMBL/GenBank/DDBJ whole genome shotgun (WGS) entry which is preliminary data.</text>
</comment>
<accession>A0ABX2GWK7</accession>
<dbReference type="EMBL" id="JAAWUZ010000015">
    <property type="protein sequence ID" value="NSG29823.1"/>
    <property type="molecule type" value="Genomic_DNA"/>
</dbReference>
<keyword evidence="1" id="KW-0812">Transmembrane</keyword>
<sequence length="490" mass="56229">MAGIGVKLNNIYGKNTLTTDVIGMGYSTVMTIAPMLTVIGALCIMEYFLDFSSVGYVTRELFSCTVLYIFIFALLTASPFNSVLSKYMSDVIYEETYADIMACYYVGLFLNILLSSLVGIPFCIHEYLVGKVDIIYVFTGYCGFIALVFVFYSMLYLSICKDYKKISFFFIIGMTVTVLLSFWFVRGLHKSITYSMLLALTIGFWLIAALEFSVVRSYFRENSGNYRAVFGYFKEYWPLVATNFLYTLGLYIHNFVFWTTDLRMIVVRSFVCVQPYDMATCLAMFTNISASVIFISRVEMHFHERYKAYSEAVIGGRGCDIEITKKRMFRMLAEELMSLARVQFIITLVIFLFCMIFLPRLGFGGMTMRIYPCLTAGYFILFLMYAEIIFLYYFNDLKGSVMTGLSFCLSTMIGSIISTHFSEIWYGIGLVVGCFVGWNVAYARIRNMEKNLDIHIFCNGHLLKRTKGTCPSPKVFDRYQGDTEERMKES</sequence>
<evidence type="ECO:0000256" key="1">
    <source>
        <dbReference type="SAM" id="Phobius"/>
    </source>
</evidence>
<dbReference type="InterPro" id="IPR031617">
    <property type="entry name" value="PelG"/>
</dbReference>
<organism evidence="2 3">
    <name type="scientific">Faecalicatena fissicatena</name>
    <dbReference type="NCBI Taxonomy" id="290055"/>
    <lineage>
        <taxon>Bacteria</taxon>
        <taxon>Bacillati</taxon>
        <taxon>Bacillota</taxon>
        <taxon>Clostridia</taxon>
        <taxon>Lachnospirales</taxon>
        <taxon>Lachnospiraceae</taxon>
        <taxon>Faecalicatena</taxon>
    </lineage>
</organism>
<feature type="transmembrane region" description="Helical" evidence="1">
    <location>
        <begin position="370"/>
        <end position="394"/>
    </location>
</feature>
<keyword evidence="1" id="KW-1133">Transmembrane helix</keyword>
<feature type="transmembrane region" description="Helical" evidence="1">
    <location>
        <begin position="134"/>
        <end position="159"/>
    </location>
</feature>